<dbReference type="RefSeq" id="WP_367623312.1">
    <property type="nucleotide sequence ID" value="NZ_JBFNQD010000001.1"/>
</dbReference>
<dbReference type="InterPro" id="IPR009560">
    <property type="entry name" value="DUF1176"/>
</dbReference>
<name>A0ABV3PHQ6_9HYPH</name>
<sequence length="170" mass="17819">MRRLSIAFVTTVLLAGSATAETFKDWQVSCDANHQCQATGLAAGDPDAKGYVSIRRHVSAPMEVRFAVTDPTGALAGRPHVLLADGKPVGALADPITFSAPEEEGGLAEATLVLDARSSLPQTLRQYHSLQLQAADGSLAVNVSLAGAVAAWLYMDDRLVRTSPPAKPAI</sequence>
<reference evidence="2 3" key="1">
    <citation type="submission" date="2024-07" db="EMBL/GenBank/DDBJ databases">
        <title>Description of Labrys sedimenti sp. nov., isolated from a diclofenac-degrading enrichment culture.</title>
        <authorList>
            <person name="Tancsics A."/>
            <person name="Csepanyi A."/>
        </authorList>
    </citation>
    <scope>NUCLEOTIDE SEQUENCE [LARGE SCALE GENOMIC DNA]</scope>
    <source>
        <strain evidence="2 3">LMG 23578</strain>
    </source>
</reference>
<gene>
    <name evidence="2" type="ORF">ABXS05_06500</name>
</gene>
<protein>
    <submittedName>
        <fullName evidence="2">DUF1176 domain-containing protein</fullName>
    </submittedName>
</protein>
<accession>A0ABV3PHQ6</accession>
<organism evidence="2 3">
    <name type="scientific">Labrys neptuniae</name>
    <dbReference type="NCBI Taxonomy" id="376174"/>
    <lineage>
        <taxon>Bacteria</taxon>
        <taxon>Pseudomonadati</taxon>
        <taxon>Pseudomonadota</taxon>
        <taxon>Alphaproteobacteria</taxon>
        <taxon>Hyphomicrobiales</taxon>
        <taxon>Xanthobacteraceae</taxon>
        <taxon>Labrys</taxon>
    </lineage>
</organism>
<dbReference type="Pfam" id="PF06674">
    <property type="entry name" value="DUF1176"/>
    <property type="match status" value="1"/>
</dbReference>
<keyword evidence="3" id="KW-1185">Reference proteome</keyword>
<feature type="signal peptide" evidence="1">
    <location>
        <begin position="1"/>
        <end position="20"/>
    </location>
</feature>
<comment type="caution">
    <text evidence="2">The sequence shown here is derived from an EMBL/GenBank/DDBJ whole genome shotgun (WGS) entry which is preliminary data.</text>
</comment>
<evidence type="ECO:0000313" key="2">
    <source>
        <dbReference type="EMBL" id="MEW9305178.1"/>
    </source>
</evidence>
<keyword evidence="1" id="KW-0732">Signal</keyword>
<feature type="chain" id="PRO_5045296144" evidence="1">
    <location>
        <begin position="21"/>
        <end position="170"/>
    </location>
</feature>
<evidence type="ECO:0000313" key="3">
    <source>
        <dbReference type="Proteomes" id="UP001555786"/>
    </source>
</evidence>
<proteinExistence type="predicted"/>
<dbReference type="EMBL" id="JBFNQD010000001">
    <property type="protein sequence ID" value="MEW9305178.1"/>
    <property type="molecule type" value="Genomic_DNA"/>
</dbReference>
<evidence type="ECO:0000256" key="1">
    <source>
        <dbReference type="SAM" id="SignalP"/>
    </source>
</evidence>
<dbReference type="Proteomes" id="UP001555786">
    <property type="component" value="Unassembled WGS sequence"/>
</dbReference>